<evidence type="ECO:0000313" key="6">
    <source>
        <dbReference type="EMBL" id="KGA19267.1"/>
    </source>
</evidence>
<feature type="transmembrane region" description="Helical" evidence="5">
    <location>
        <begin position="7"/>
        <end position="36"/>
    </location>
</feature>
<dbReference type="Pfam" id="PF01925">
    <property type="entry name" value="TauE"/>
    <property type="match status" value="1"/>
</dbReference>
<feature type="transmembrane region" description="Helical" evidence="5">
    <location>
        <begin position="228"/>
        <end position="247"/>
    </location>
</feature>
<feature type="transmembrane region" description="Helical" evidence="5">
    <location>
        <begin position="73"/>
        <end position="91"/>
    </location>
</feature>
<protein>
    <recommendedName>
        <fullName evidence="7">Membrane transporter protein</fullName>
    </recommendedName>
</protein>
<name>A0A094Q771_9ZZZZ</name>
<reference evidence="6" key="1">
    <citation type="submission" date="2014-05" db="EMBL/GenBank/DDBJ databases">
        <title>Key roles for freshwater Actinobacteria revealed by deep metagenomic sequencing.</title>
        <authorList>
            <person name="Ghai R."/>
            <person name="Mizuno C.M."/>
            <person name="Picazo A."/>
            <person name="Camacho A."/>
            <person name="Rodriguez-Valera F."/>
        </authorList>
    </citation>
    <scope>NUCLEOTIDE SEQUENCE</scope>
</reference>
<sequence length="254" mass="26745">MELLGAVIAGAFIGAVLGFVGAGGAMVSVPILIYFFDFDAKSATTAALAIVFLTALSGLIPKARNLQILYREAFVVVGIGLFTNLGFALSASRFPDAFVTTGFAVVLIIAALSMLVTPQFRPETRMPLPVLILISLLIGSLTGIFGIGGGFLAIPVLVLFFGTPPAKAAGTSLLIISLNSLISLLGHHAMWDSVAWQIPIYIGVSAIVFAQIASHFSTNASPKILRTAFAILLILIAILTLLDTWIIENFQISL</sequence>
<feature type="transmembrane region" description="Helical" evidence="5">
    <location>
        <begin position="42"/>
        <end position="61"/>
    </location>
</feature>
<keyword evidence="2 5" id="KW-0812">Transmembrane</keyword>
<evidence type="ECO:0008006" key="7">
    <source>
        <dbReference type="Google" id="ProtNLM"/>
    </source>
</evidence>
<feature type="transmembrane region" description="Helical" evidence="5">
    <location>
        <begin position="128"/>
        <end position="161"/>
    </location>
</feature>
<accession>A0A094Q771</accession>
<keyword evidence="3 5" id="KW-1133">Transmembrane helix</keyword>
<comment type="subcellular location">
    <subcellularLocation>
        <location evidence="1">Membrane</location>
        <topology evidence="1">Multi-pass membrane protein</topology>
    </subcellularLocation>
</comment>
<dbReference type="PANTHER" id="PTHR43701">
    <property type="entry name" value="MEMBRANE TRANSPORTER PROTEIN MJ0441-RELATED"/>
    <property type="match status" value="1"/>
</dbReference>
<evidence type="ECO:0000256" key="5">
    <source>
        <dbReference type="SAM" id="Phobius"/>
    </source>
</evidence>
<dbReference type="PANTHER" id="PTHR43701:SF2">
    <property type="entry name" value="MEMBRANE TRANSPORTER PROTEIN YJNA-RELATED"/>
    <property type="match status" value="1"/>
</dbReference>
<feature type="transmembrane region" description="Helical" evidence="5">
    <location>
        <begin position="198"/>
        <end position="216"/>
    </location>
</feature>
<keyword evidence="4 5" id="KW-0472">Membrane</keyword>
<feature type="transmembrane region" description="Helical" evidence="5">
    <location>
        <begin position="97"/>
        <end position="116"/>
    </location>
</feature>
<gene>
    <name evidence="6" type="ORF">GM50_5950</name>
</gene>
<dbReference type="AlphaFoldDB" id="A0A094Q771"/>
<evidence type="ECO:0000256" key="3">
    <source>
        <dbReference type="ARBA" id="ARBA00022989"/>
    </source>
</evidence>
<dbReference type="InterPro" id="IPR002781">
    <property type="entry name" value="TM_pro_TauE-like"/>
</dbReference>
<proteinExistence type="predicted"/>
<dbReference type="EMBL" id="JNSK01000014">
    <property type="protein sequence ID" value="KGA19267.1"/>
    <property type="molecule type" value="Genomic_DNA"/>
</dbReference>
<organism evidence="6">
    <name type="scientific">freshwater metagenome</name>
    <dbReference type="NCBI Taxonomy" id="449393"/>
    <lineage>
        <taxon>unclassified sequences</taxon>
        <taxon>metagenomes</taxon>
        <taxon>ecological metagenomes</taxon>
    </lineage>
</organism>
<evidence type="ECO:0000256" key="4">
    <source>
        <dbReference type="ARBA" id="ARBA00023136"/>
    </source>
</evidence>
<comment type="caution">
    <text evidence="6">The sequence shown here is derived from an EMBL/GenBank/DDBJ whole genome shotgun (WGS) entry which is preliminary data.</text>
</comment>
<evidence type="ECO:0000256" key="1">
    <source>
        <dbReference type="ARBA" id="ARBA00004141"/>
    </source>
</evidence>
<dbReference type="InterPro" id="IPR051598">
    <property type="entry name" value="TSUP/Inactive_protease-like"/>
</dbReference>
<dbReference type="GO" id="GO:0016020">
    <property type="term" value="C:membrane"/>
    <property type="evidence" value="ECO:0007669"/>
    <property type="project" value="UniProtKB-SubCell"/>
</dbReference>
<evidence type="ECO:0000256" key="2">
    <source>
        <dbReference type="ARBA" id="ARBA00022692"/>
    </source>
</evidence>